<dbReference type="NCBIfam" id="TIGR02365">
    <property type="entry name" value="dha_L_ycgS"/>
    <property type="match status" value="1"/>
</dbReference>
<organism evidence="4 5">
    <name type="scientific">Lentzea tibetensis</name>
    <dbReference type="NCBI Taxonomy" id="2591470"/>
    <lineage>
        <taxon>Bacteria</taxon>
        <taxon>Bacillati</taxon>
        <taxon>Actinomycetota</taxon>
        <taxon>Actinomycetes</taxon>
        <taxon>Pseudonocardiales</taxon>
        <taxon>Pseudonocardiaceae</taxon>
        <taxon>Lentzea</taxon>
    </lineage>
</organism>
<dbReference type="OrthoDB" id="9800291at2"/>
<dbReference type="GO" id="GO:0019563">
    <property type="term" value="P:glycerol catabolic process"/>
    <property type="evidence" value="ECO:0007669"/>
    <property type="project" value="TreeGrafter"/>
</dbReference>
<dbReference type="InterPro" id="IPR004007">
    <property type="entry name" value="DhaL_dom"/>
</dbReference>
<dbReference type="Proteomes" id="UP000316639">
    <property type="component" value="Unassembled WGS sequence"/>
</dbReference>
<accession>A0A563EEY0</accession>
<feature type="domain" description="DhaL" evidence="3">
    <location>
        <begin position="4"/>
        <end position="203"/>
    </location>
</feature>
<dbReference type="AlphaFoldDB" id="A0A563EEY0"/>
<protein>
    <submittedName>
        <fullName evidence="4">Dihydroxyacetone kinase subunit L</fullName>
    </submittedName>
</protein>
<gene>
    <name evidence="4" type="primary">dhaL</name>
    <name evidence="4" type="ORF">FKR81_42045</name>
</gene>
<dbReference type="GO" id="GO:0005829">
    <property type="term" value="C:cytosol"/>
    <property type="evidence" value="ECO:0007669"/>
    <property type="project" value="TreeGrafter"/>
</dbReference>
<sequence>MDTALTLAWVRAVATSMDQHADQLTQLDAAIGDADHGHNMRRGFGMVVPALAGHRCATVGEVLVKTGSTLITSMGGAAGPLYGSAFRAAGKKLNTPDATPEAFLMSWYAALTAIRQLGGASPGDKTMVDAFAAGVNAFEEATWRGADLAAAAAKAAAAANAGARSTIPLHARKGRASYLGARSVGHQDPGATSTALIFRALADVAAMPRR</sequence>
<evidence type="ECO:0000259" key="3">
    <source>
        <dbReference type="PROSITE" id="PS51480"/>
    </source>
</evidence>
<dbReference type="InterPro" id="IPR012737">
    <property type="entry name" value="DhaK_L_YcgS"/>
</dbReference>
<dbReference type="InterPro" id="IPR050861">
    <property type="entry name" value="Dihydroxyacetone_Kinase"/>
</dbReference>
<proteinExistence type="predicted"/>
<dbReference type="Pfam" id="PF02734">
    <property type="entry name" value="Dak2"/>
    <property type="match status" value="1"/>
</dbReference>
<dbReference type="PANTHER" id="PTHR28629">
    <property type="entry name" value="TRIOKINASE/FMN CYCLASE"/>
    <property type="match status" value="1"/>
</dbReference>
<dbReference type="PROSITE" id="PS51480">
    <property type="entry name" value="DHAL"/>
    <property type="match status" value="1"/>
</dbReference>
<reference evidence="4 5" key="1">
    <citation type="submission" date="2019-07" db="EMBL/GenBank/DDBJ databases">
        <title>Lentzea xizangensis sp. nov., isolated from Qinghai-Tibetan Plateau Soils.</title>
        <authorList>
            <person name="Huang J."/>
        </authorList>
    </citation>
    <scope>NUCLEOTIDE SEQUENCE [LARGE SCALE GENOMIC DNA]</scope>
    <source>
        <strain evidence="4 5">FXJ1.1311</strain>
    </source>
</reference>
<dbReference type="SMART" id="SM01120">
    <property type="entry name" value="Dak2"/>
    <property type="match status" value="1"/>
</dbReference>
<dbReference type="Gene3D" id="1.25.40.340">
    <property type="match status" value="1"/>
</dbReference>
<evidence type="ECO:0000256" key="2">
    <source>
        <dbReference type="ARBA" id="ARBA00022777"/>
    </source>
</evidence>
<keyword evidence="1" id="KW-0808">Transferase</keyword>
<dbReference type="PANTHER" id="PTHR28629:SF4">
    <property type="entry name" value="TRIOKINASE_FMN CYCLASE"/>
    <property type="match status" value="1"/>
</dbReference>
<dbReference type="InterPro" id="IPR036117">
    <property type="entry name" value="DhaL_dom_sf"/>
</dbReference>
<evidence type="ECO:0000313" key="4">
    <source>
        <dbReference type="EMBL" id="TWP43823.1"/>
    </source>
</evidence>
<dbReference type="EMBL" id="VOBR01000058">
    <property type="protein sequence ID" value="TWP43823.1"/>
    <property type="molecule type" value="Genomic_DNA"/>
</dbReference>
<keyword evidence="5" id="KW-1185">Reference proteome</keyword>
<dbReference type="FunFam" id="1.25.40.340:FF:000002">
    <property type="entry name" value="Dihydroxyacetone kinase, L subunit"/>
    <property type="match status" value="1"/>
</dbReference>
<name>A0A563EEY0_9PSEU</name>
<keyword evidence="2 4" id="KW-0418">Kinase</keyword>
<dbReference type="SUPFAM" id="SSF101473">
    <property type="entry name" value="DhaL-like"/>
    <property type="match status" value="1"/>
</dbReference>
<evidence type="ECO:0000256" key="1">
    <source>
        <dbReference type="ARBA" id="ARBA00022679"/>
    </source>
</evidence>
<evidence type="ECO:0000313" key="5">
    <source>
        <dbReference type="Proteomes" id="UP000316639"/>
    </source>
</evidence>
<dbReference type="GO" id="GO:0004371">
    <property type="term" value="F:glycerone kinase activity"/>
    <property type="evidence" value="ECO:0007669"/>
    <property type="project" value="InterPro"/>
</dbReference>
<comment type="caution">
    <text evidence="4">The sequence shown here is derived from an EMBL/GenBank/DDBJ whole genome shotgun (WGS) entry which is preliminary data.</text>
</comment>